<dbReference type="RefSeq" id="WP_027227424.1">
    <property type="nucleotide sequence ID" value="NZ_CP017601.1"/>
</dbReference>
<gene>
    <name evidence="1" type="ORF">C3928_12240</name>
</gene>
<sequence>MKNKTRALNFLNRIERCIVPQSNPQIMKQLLSALGLDNINTGNEEYKFFIQTIKRKAIDLNPLINKIKSDILKNKSLCTLLAYIEENELIDDAEIENASSTIQLQINLLCLLEAITITMANSNDFAHDIYNHMMKQRGGGATGNPFYNFLFGIPSRATLFERLKLISIDPGLTSIIFHRQMGANPETQADLNDFVSQNRLSGWNADIELANFDVASTSTLPAMGVNILEAVWEDSTGHNKNTSGIPNAQAGLGLIAIMEEKEYTTSFKLAETTLPQGTKLDSDLGYSLIPELKVDNSPKKVSQFHIDEQWMNLYNSWNLCFVIANIDPVFVPLKLLIPSVFSAEPSNYKETRVLTLFLVANLFLNQQTLNNPLFSNKFSFQNGAAILKKWGEINRNHASELMQQCSPKTGKEPEALYNRVLGKHAHLNFGLKLLSYFQDSHQFRLTKKAKQSALNDHSFFSGTAASADNSDQLNLASQPSLNKV</sequence>
<name>A0A2S6EXE7_LEGPN</name>
<dbReference type="Proteomes" id="UP000239239">
    <property type="component" value="Unassembled WGS sequence"/>
</dbReference>
<organism evidence="1 2">
    <name type="scientific">Legionella pneumophila</name>
    <dbReference type="NCBI Taxonomy" id="446"/>
    <lineage>
        <taxon>Bacteria</taxon>
        <taxon>Pseudomonadati</taxon>
        <taxon>Pseudomonadota</taxon>
        <taxon>Gammaproteobacteria</taxon>
        <taxon>Legionellales</taxon>
        <taxon>Legionellaceae</taxon>
        <taxon>Legionella</taxon>
    </lineage>
</organism>
<dbReference type="AlphaFoldDB" id="A0A2S6EXE7"/>
<proteinExistence type="predicted"/>
<reference evidence="1 2" key="1">
    <citation type="submission" date="2018-02" db="EMBL/GenBank/DDBJ databases">
        <title>Draft genome sequences of four Legionella pneumophila clinical strains isolated in Ontario.</title>
        <authorList>
            <person name="Fortuna A."/>
            <person name="Ramnarine R."/>
            <person name="Li A."/>
            <person name="Frantz C."/>
            <person name="Mallo G."/>
        </authorList>
    </citation>
    <scope>NUCLEOTIDE SEQUENCE [LARGE SCALE GENOMIC DNA]</scope>
    <source>
        <strain evidence="1 2">LG61</strain>
    </source>
</reference>
<protein>
    <submittedName>
        <fullName evidence="1">Symporter</fullName>
    </submittedName>
</protein>
<evidence type="ECO:0000313" key="2">
    <source>
        <dbReference type="Proteomes" id="UP000239239"/>
    </source>
</evidence>
<dbReference type="OrthoDB" id="5643815at2"/>
<comment type="caution">
    <text evidence="1">The sequence shown here is derived from an EMBL/GenBank/DDBJ whole genome shotgun (WGS) entry which is preliminary data.</text>
</comment>
<accession>A0A2S6EXE7</accession>
<dbReference type="EMBL" id="PQWY01000016">
    <property type="protein sequence ID" value="PPK29826.1"/>
    <property type="molecule type" value="Genomic_DNA"/>
</dbReference>
<evidence type="ECO:0000313" key="1">
    <source>
        <dbReference type="EMBL" id="PPK29826.1"/>
    </source>
</evidence>